<evidence type="ECO:0000313" key="8">
    <source>
        <dbReference type="EMBL" id="BDY12703.1"/>
    </source>
</evidence>
<dbReference type="InterPro" id="IPR011063">
    <property type="entry name" value="TilS/TtcA_N"/>
</dbReference>
<dbReference type="EMBL" id="AP027370">
    <property type="protein sequence ID" value="BDY12703.1"/>
    <property type="molecule type" value="Genomic_DNA"/>
</dbReference>
<evidence type="ECO:0000259" key="7">
    <source>
        <dbReference type="Pfam" id="PF01171"/>
    </source>
</evidence>
<dbReference type="NCBIfam" id="TIGR02432">
    <property type="entry name" value="lysidine_TilS_N"/>
    <property type="match status" value="1"/>
</dbReference>
<sequence>MLEPEALDRLERGKNLLAFSAGIDSTALYHLLKAEKIPFDIALVNYKTRGQSDEEQAYAEKLAALDRKRAFTLVQPLSGGDFERQARSVRYAFFEKLMEEHGYDNLITAHQLDDLLEWGLMQLCKGCGVAEFVGMQPVEKRRHYTLVRPLLFTPKQRLLSYLKEHAIRYFIDESNIDTRFRRNRFRQEAAAFLMRECSDGIARSFRYMLEDKGALLPEPAILFRHHALTLLTRPFEDTQAIRQIDRVLKENGYILSKAQKDEILEKKSVVVGGKWVVELESERIWIAPRREAMMPKPFKERCRVAKIPKKVRPYLFETDGLDALLSFFSS</sequence>
<dbReference type="InterPro" id="IPR012094">
    <property type="entry name" value="tRNA_Ile_lys_synt"/>
</dbReference>
<gene>
    <name evidence="6 8" type="primary">tilS</name>
    <name evidence="8" type="ORF">HCR_10150</name>
</gene>
<name>A0ABM8FLX1_9BACT</name>
<evidence type="ECO:0000256" key="4">
    <source>
        <dbReference type="ARBA" id="ARBA00022840"/>
    </source>
</evidence>
<accession>A0ABM8FLX1</accession>
<comment type="similarity">
    <text evidence="6">Belongs to the tRNA(Ile)-lysidine synthase family.</text>
</comment>
<keyword evidence="4" id="KW-0067">ATP-binding</keyword>
<dbReference type="PANTHER" id="PTHR43033">
    <property type="entry name" value="TRNA(ILE)-LYSIDINE SYNTHASE-RELATED"/>
    <property type="match status" value="1"/>
</dbReference>
<protein>
    <recommendedName>
        <fullName evidence="6">tRNA(Ile)-lysidine synthase</fullName>
        <ecNumber evidence="6">6.3.4.19</ecNumber>
    </recommendedName>
    <alternativeName>
        <fullName evidence="6">tRNA(Ile)-2-lysyl-cytidine synthase</fullName>
    </alternativeName>
    <alternativeName>
        <fullName evidence="6">tRNA(Ile)-lysidine synthetase</fullName>
    </alternativeName>
</protein>
<comment type="function">
    <text evidence="6">Ligates lysine onto the cytidine present at position 34 of the AUA codon-specific tRNA(Ile) that contains the anticodon CAU, in an ATP-dependent manner. Cytidine is converted to lysidine, thus changing the amino acid specificity of the tRNA from methionine to isoleucine.</text>
</comment>
<dbReference type="RefSeq" id="WP_286337885.1">
    <property type="nucleotide sequence ID" value="NZ_AP027370.1"/>
</dbReference>
<evidence type="ECO:0000256" key="3">
    <source>
        <dbReference type="ARBA" id="ARBA00022741"/>
    </source>
</evidence>
<comment type="catalytic activity">
    <reaction evidence="5 6">
        <text>cytidine(34) in tRNA(Ile2) + L-lysine + ATP = lysidine(34) in tRNA(Ile2) + AMP + diphosphate + H(+)</text>
        <dbReference type="Rhea" id="RHEA:43744"/>
        <dbReference type="Rhea" id="RHEA-COMP:10625"/>
        <dbReference type="Rhea" id="RHEA-COMP:10670"/>
        <dbReference type="ChEBI" id="CHEBI:15378"/>
        <dbReference type="ChEBI" id="CHEBI:30616"/>
        <dbReference type="ChEBI" id="CHEBI:32551"/>
        <dbReference type="ChEBI" id="CHEBI:33019"/>
        <dbReference type="ChEBI" id="CHEBI:82748"/>
        <dbReference type="ChEBI" id="CHEBI:83665"/>
        <dbReference type="ChEBI" id="CHEBI:456215"/>
        <dbReference type="EC" id="6.3.4.19"/>
    </reaction>
</comment>
<feature type="domain" description="tRNA(Ile)-lysidine/2-thiocytidine synthase N-terminal" evidence="7">
    <location>
        <begin position="15"/>
        <end position="188"/>
    </location>
</feature>
<dbReference type="SUPFAM" id="SSF52402">
    <property type="entry name" value="Adenine nucleotide alpha hydrolases-like"/>
    <property type="match status" value="1"/>
</dbReference>
<keyword evidence="1 6" id="KW-0436">Ligase</keyword>
<dbReference type="Gene3D" id="3.40.50.620">
    <property type="entry name" value="HUPs"/>
    <property type="match status" value="1"/>
</dbReference>
<keyword evidence="6" id="KW-0963">Cytoplasm</keyword>
<organism evidence="8 9">
    <name type="scientific">Hydrogenimonas cancrithermarum</name>
    <dbReference type="NCBI Taxonomy" id="2993563"/>
    <lineage>
        <taxon>Bacteria</taxon>
        <taxon>Pseudomonadati</taxon>
        <taxon>Campylobacterota</taxon>
        <taxon>Epsilonproteobacteria</taxon>
        <taxon>Campylobacterales</taxon>
        <taxon>Hydrogenimonadaceae</taxon>
        <taxon>Hydrogenimonas</taxon>
    </lineage>
</organism>
<proteinExistence type="inferred from homology"/>
<dbReference type="PANTHER" id="PTHR43033:SF1">
    <property type="entry name" value="TRNA(ILE)-LYSIDINE SYNTHASE-RELATED"/>
    <property type="match status" value="1"/>
</dbReference>
<keyword evidence="9" id="KW-1185">Reference proteome</keyword>
<dbReference type="CDD" id="cd01992">
    <property type="entry name" value="TilS_N"/>
    <property type="match status" value="1"/>
</dbReference>
<evidence type="ECO:0000313" key="9">
    <source>
        <dbReference type="Proteomes" id="UP001321445"/>
    </source>
</evidence>
<comment type="caution">
    <text evidence="6">Lacks conserved residue(s) required for the propagation of feature annotation.</text>
</comment>
<dbReference type="Proteomes" id="UP001321445">
    <property type="component" value="Chromosome"/>
</dbReference>
<dbReference type="EC" id="6.3.4.19" evidence="6"/>
<comment type="subcellular location">
    <subcellularLocation>
        <location evidence="6">Cytoplasm</location>
    </subcellularLocation>
</comment>
<dbReference type="InterPro" id="IPR014729">
    <property type="entry name" value="Rossmann-like_a/b/a_fold"/>
</dbReference>
<reference evidence="8 9" key="1">
    <citation type="submission" date="2023-03" db="EMBL/GenBank/DDBJ databases">
        <title>Description of Hydrogenimonas sp. ISO32.</title>
        <authorList>
            <person name="Mino S."/>
            <person name="Fukazawa S."/>
            <person name="Sawabe T."/>
        </authorList>
    </citation>
    <scope>NUCLEOTIDE SEQUENCE [LARGE SCALE GENOMIC DNA]</scope>
    <source>
        <strain evidence="8 9">ISO32</strain>
    </source>
</reference>
<evidence type="ECO:0000256" key="5">
    <source>
        <dbReference type="ARBA" id="ARBA00048539"/>
    </source>
</evidence>
<dbReference type="HAMAP" id="MF_01161">
    <property type="entry name" value="tRNA_Ile_lys_synt"/>
    <property type="match status" value="1"/>
</dbReference>
<keyword evidence="3" id="KW-0547">Nucleotide-binding</keyword>
<evidence type="ECO:0000256" key="6">
    <source>
        <dbReference type="HAMAP-Rule" id="MF_01161"/>
    </source>
</evidence>
<dbReference type="Pfam" id="PF01171">
    <property type="entry name" value="ATP_bind_3"/>
    <property type="match status" value="1"/>
</dbReference>
<evidence type="ECO:0000256" key="2">
    <source>
        <dbReference type="ARBA" id="ARBA00022694"/>
    </source>
</evidence>
<evidence type="ECO:0000256" key="1">
    <source>
        <dbReference type="ARBA" id="ARBA00022598"/>
    </source>
</evidence>
<dbReference type="InterPro" id="IPR012795">
    <property type="entry name" value="tRNA_Ile_lys_synt_N"/>
</dbReference>
<keyword evidence="2 6" id="KW-0819">tRNA processing</keyword>